<feature type="compositionally biased region" description="Basic and acidic residues" evidence="1">
    <location>
        <begin position="1"/>
        <end position="11"/>
    </location>
</feature>
<feature type="region of interest" description="Disordered" evidence="1">
    <location>
        <begin position="1"/>
        <end position="33"/>
    </location>
</feature>
<feature type="compositionally biased region" description="Basic and acidic residues" evidence="1">
    <location>
        <begin position="117"/>
        <end position="142"/>
    </location>
</feature>
<feature type="compositionally biased region" description="Polar residues" evidence="1">
    <location>
        <begin position="20"/>
        <end position="32"/>
    </location>
</feature>
<comment type="caution">
    <text evidence="3">The sequence shown here is derived from an EMBL/GenBank/DDBJ whole genome shotgun (WGS) entry which is preliminary data.</text>
</comment>
<proteinExistence type="predicted"/>
<organism evidence="3 5">
    <name type="scientific">Alternaria tenuissima</name>
    <dbReference type="NCBI Taxonomy" id="119927"/>
    <lineage>
        <taxon>Eukaryota</taxon>
        <taxon>Fungi</taxon>
        <taxon>Dikarya</taxon>
        <taxon>Ascomycota</taxon>
        <taxon>Pezizomycotina</taxon>
        <taxon>Dothideomycetes</taxon>
        <taxon>Pleosporomycetidae</taxon>
        <taxon>Pleosporales</taxon>
        <taxon>Pleosporineae</taxon>
        <taxon>Pleosporaceae</taxon>
        <taxon>Alternaria</taxon>
        <taxon>Alternaria sect. Alternaria</taxon>
        <taxon>Alternaria alternata complex</taxon>
    </lineage>
</organism>
<accession>A0A4Q4M8M7</accession>
<dbReference type="Proteomes" id="UP000293195">
    <property type="component" value="Unassembled WGS sequence"/>
</dbReference>
<protein>
    <submittedName>
        <fullName evidence="3">Uncharacterized protein</fullName>
    </submittedName>
</protein>
<reference evidence="2 5" key="2">
    <citation type="journal article" date="2019" name="bioRxiv">
        <title>Genomics, evolutionary history and diagnostics of the Alternaria alternata species group including apple and Asian pear pathotypes.</title>
        <authorList>
            <person name="Armitage A.D."/>
            <person name="Cockerton H.M."/>
            <person name="Sreenivasaprasad S."/>
            <person name="Woodhall J.W."/>
            <person name="Lane C.R."/>
            <person name="Harrison R.J."/>
            <person name="Clarkson J.P."/>
        </authorList>
    </citation>
    <scope>NUCLEOTIDE SEQUENCE [LARGE SCALE GENOMIC DNA]</scope>
    <source>
        <strain evidence="5">FERA 1082</strain>
        <strain evidence="2">FERA 1164</strain>
        <strain evidence="4">FERA 635</strain>
    </source>
</reference>
<keyword evidence="6" id="KW-1185">Reference proteome</keyword>
<reference evidence="2" key="1">
    <citation type="submission" date="2017-10" db="EMBL/GenBank/DDBJ databases">
        <authorList>
            <person name="Armitage A.D."/>
            <person name="Barbara D.J."/>
            <person name="Woodhall J.W."/>
            <person name="Sreenivasaprasad S."/>
            <person name="Lane C.R."/>
            <person name="Clarkson J.P."/>
            <person name="Harrison R.J."/>
        </authorList>
    </citation>
    <scope>NUCLEOTIDE SEQUENCE</scope>
    <source>
        <strain evidence="2">FERA 1164</strain>
        <strain evidence="4">FERA 635</strain>
    </source>
</reference>
<gene>
    <name evidence="3" type="ORF">AA0114_g9011</name>
    <name evidence="2" type="ORF">AA0115_g9717</name>
    <name evidence="4" type="ORF">AA0119_g9413</name>
</gene>
<evidence type="ECO:0000313" key="3">
    <source>
        <dbReference type="EMBL" id="RYN45409.1"/>
    </source>
</evidence>
<sequence length="517" mass="57839">MTERKSSESAHRLKRGTRLISKSTKTSANTVVTPPKAAIAAPNARKDEVHRRKYPFNDMLKRKSGGVVDLPSDAAPSGPGNEFINRPEMPSPGDDATRISHRVADLERALAIAKEEQEMAREDLSRLRRSRQADQDTIEELRQQLAEKSSNTGGAPVGGSSRLQRDTRVPGDLGSGREDALRQNSDLRYRVAQLEEQLEDQLASHDGLYPRSLDRPQSRGEADDLRLRLHAAEKESQERLQQLLALKSSISSLTRTDSQITDSELAESFSQLANRVREWTVSNFRRSRLNLDSLPKETEDVLRALNPQYRASIQSTDKLALYQAVVSTSLMQIFDNSIVFGLPSTGPLGALRQFAERTQHLGTTHREWVRATVQVLERSEANGEIQKESEASIHRLAGEASHILFTLTSVSLAPNAQSTLAGMLKDAMGLQRTLALQKARYKLLFFRRQDDNMQFDDRTMETVNDVGPAMEDDTDMEVDRKFLFCAFPGLMKYGDEWGEHSEISNVLLKARVCSGVI</sequence>
<evidence type="ECO:0000313" key="2">
    <source>
        <dbReference type="EMBL" id="RYN21382.1"/>
    </source>
</evidence>
<dbReference type="Proteomes" id="UP000292340">
    <property type="component" value="Unassembled WGS sequence"/>
</dbReference>
<feature type="region of interest" description="Disordered" evidence="1">
    <location>
        <begin position="202"/>
        <end position="221"/>
    </location>
</feature>
<evidence type="ECO:0000313" key="4">
    <source>
        <dbReference type="EMBL" id="RYN94124.1"/>
    </source>
</evidence>
<feature type="compositionally biased region" description="Basic and acidic residues" evidence="1">
    <location>
        <begin position="212"/>
        <end position="221"/>
    </location>
</feature>
<dbReference type="AlphaFoldDB" id="A0A4Q4M8M7"/>
<dbReference type="Proteomes" id="UP000292402">
    <property type="component" value="Unassembled WGS sequence"/>
</dbReference>
<dbReference type="EMBL" id="PDXA01000034">
    <property type="protein sequence ID" value="RYN45409.1"/>
    <property type="molecule type" value="Genomic_DNA"/>
</dbReference>
<name>A0A4Q4M8M7_9PLEO</name>
<evidence type="ECO:0000313" key="5">
    <source>
        <dbReference type="Proteomes" id="UP000292402"/>
    </source>
</evidence>
<evidence type="ECO:0000313" key="6">
    <source>
        <dbReference type="Proteomes" id="UP000293195"/>
    </source>
</evidence>
<feature type="compositionally biased region" description="Basic and acidic residues" evidence="1">
    <location>
        <begin position="163"/>
        <end position="181"/>
    </location>
</feature>
<evidence type="ECO:0000256" key="1">
    <source>
        <dbReference type="SAM" id="MobiDB-lite"/>
    </source>
</evidence>
<reference evidence="3" key="3">
    <citation type="journal article" date="2019" name="J. ISSAAS">
        <title>Genomics, evolutionary history and diagnostics of the Alternaria alternata species group including apple and Asian pear pathotypes.</title>
        <authorList>
            <person name="Armitage A.D."/>
            <person name="Cockerton H.M."/>
            <person name="Sreenivasaprasad S."/>
            <person name="Woodhall J."/>
            <person name="Lane C."/>
            <person name="Harrison R.J."/>
            <person name="Clarkson J.P."/>
        </authorList>
    </citation>
    <scope>NUCLEOTIDE SEQUENCE</scope>
    <source>
        <strain evidence="3">FERA 1082</strain>
    </source>
</reference>
<dbReference type="EMBL" id="PDXB01000032">
    <property type="protein sequence ID" value="RYN21382.1"/>
    <property type="molecule type" value="Genomic_DNA"/>
</dbReference>
<dbReference type="EMBL" id="PDXF01000050">
    <property type="protein sequence ID" value="RYN94124.1"/>
    <property type="molecule type" value="Genomic_DNA"/>
</dbReference>
<feature type="region of interest" description="Disordered" evidence="1">
    <location>
        <begin position="117"/>
        <end position="181"/>
    </location>
</feature>
<feature type="region of interest" description="Disordered" evidence="1">
    <location>
        <begin position="56"/>
        <end position="94"/>
    </location>
</feature>